<dbReference type="HOGENOM" id="CLU_1987273_0_0_1"/>
<feature type="compositionally biased region" description="Polar residues" evidence="1">
    <location>
        <begin position="32"/>
        <end position="41"/>
    </location>
</feature>
<proteinExistence type="predicted"/>
<dbReference type="EMBL" id="KI394940">
    <property type="protein sequence ID" value="ERN00181.1"/>
    <property type="molecule type" value="Genomic_DNA"/>
</dbReference>
<feature type="non-terminal residue" evidence="2">
    <location>
        <position position="126"/>
    </location>
</feature>
<reference evidence="3" key="1">
    <citation type="journal article" date="2013" name="Science">
        <title>The Amborella genome and the evolution of flowering plants.</title>
        <authorList>
            <consortium name="Amborella Genome Project"/>
        </authorList>
    </citation>
    <scope>NUCLEOTIDE SEQUENCE [LARGE SCALE GENOMIC DNA]</scope>
</reference>
<feature type="non-terminal residue" evidence="2">
    <location>
        <position position="1"/>
    </location>
</feature>
<protein>
    <submittedName>
        <fullName evidence="2">Uncharacterized protein</fullName>
    </submittedName>
</protein>
<evidence type="ECO:0000313" key="3">
    <source>
        <dbReference type="Proteomes" id="UP000017836"/>
    </source>
</evidence>
<dbReference type="Gramene" id="ERN00181">
    <property type="protein sequence ID" value="ERN00181"/>
    <property type="gene ID" value="AMTR_s00111p00074120"/>
</dbReference>
<dbReference type="AlphaFoldDB" id="W1NY47"/>
<sequence>ATPIPSTSLYQPTICLHVPIGQRPQKSITFDHPSQSVNSHQGVPHNFEADDYEGHEFNMNPIEPSARPLSPTYNATQSPYYSDFGAHAVGSDQYECSKDEVPSIIQIMPYTQLPWSAPSGKSNSED</sequence>
<feature type="region of interest" description="Disordered" evidence="1">
    <location>
        <begin position="32"/>
        <end position="74"/>
    </location>
</feature>
<organism evidence="2 3">
    <name type="scientific">Amborella trichopoda</name>
    <dbReference type="NCBI Taxonomy" id="13333"/>
    <lineage>
        <taxon>Eukaryota</taxon>
        <taxon>Viridiplantae</taxon>
        <taxon>Streptophyta</taxon>
        <taxon>Embryophyta</taxon>
        <taxon>Tracheophyta</taxon>
        <taxon>Spermatophyta</taxon>
        <taxon>Magnoliopsida</taxon>
        <taxon>Amborellales</taxon>
        <taxon>Amborellaceae</taxon>
        <taxon>Amborella</taxon>
    </lineage>
</organism>
<name>W1NY47_AMBTC</name>
<evidence type="ECO:0000256" key="1">
    <source>
        <dbReference type="SAM" id="MobiDB-lite"/>
    </source>
</evidence>
<keyword evidence="3" id="KW-1185">Reference proteome</keyword>
<dbReference type="Proteomes" id="UP000017836">
    <property type="component" value="Unassembled WGS sequence"/>
</dbReference>
<accession>W1NY47</accession>
<evidence type="ECO:0000313" key="2">
    <source>
        <dbReference type="EMBL" id="ERN00181.1"/>
    </source>
</evidence>
<gene>
    <name evidence="2" type="ORF">AMTR_s00111p00074120</name>
</gene>